<dbReference type="PANTHER" id="PTHR28583:SF1">
    <property type="entry name" value="ACID CERAMIDASE"/>
    <property type="match status" value="1"/>
</dbReference>
<organism evidence="2 3">
    <name type="scientific">Pristionchus entomophagus</name>
    <dbReference type="NCBI Taxonomy" id="358040"/>
    <lineage>
        <taxon>Eukaryota</taxon>
        <taxon>Metazoa</taxon>
        <taxon>Ecdysozoa</taxon>
        <taxon>Nematoda</taxon>
        <taxon>Chromadorea</taxon>
        <taxon>Rhabditida</taxon>
        <taxon>Rhabditina</taxon>
        <taxon>Diplogasteromorpha</taxon>
        <taxon>Diplogasteroidea</taxon>
        <taxon>Neodiplogasteridae</taxon>
        <taxon>Pristionchus</taxon>
    </lineage>
</organism>
<proteinExistence type="predicted"/>
<accession>A0AAV5TIT4</accession>
<dbReference type="Proteomes" id="UP001432027">
    <property type="component" value="Unassembled WGS sequence"/>
</dbReference>
<evidence type="ECO:0000256" key="1">
    <source>
        <dbReference type="ARBA" id="ARBA00011891"/>
    </source>
</evidence>
<dbReference type="EC" id="3.5.1.23" evidence="1"/>
<dbReference type="EMBL" id="BTSX01000004">
    <property type="protein sequence ID" value="GMS94287.1"/>
    <property type="molecule type" value="Genomic_DNA"/>
</dbReference>
<dbReference type="GO" id="GO:0017040">
    <property type="term" value="F:N-acylsphingosine amidohydrolase activity"/>
    <property type="evidence" value="ECO:0007669"/>
    <property type="project" value="UniProtKB-EC"/>
</dbReference>
<comment type="caution">
    <text evidence="2">The sequence shown here is derived from an EMBL/GenBank/DDBJ whole genome shotgun (WGS) entry which is preliminary data.</text>
</comment>
<dbReference type="PANTHER" id="PTHR28583">
    <property type="entry name" value="ACID AMIDASE"/>
    <property type="match status" value="1"/>
</dbReference>
<dbReference type="AlphaFoldDB" id="A0AAV5TIT4"/>
<evidence type="ECO:0000313" key="2">
    <source>
        <dbReference type="EMBL" id="GMS94287.1"/>
    </source>
</evidence>
<gene>
    <name evidence="2" type="ORF">PENTCL1PPCAC_16462</name>
</gene>
<evidence type="ECO:0000313" key="3">
    <source>
        <dbReference type="Proteomes" id="UP001432027"/>
    </source>
</evidence>
<name>A0AAV5TIT4_9BILA</name>
<protein>
    <recommendedName>
        <fullName evidence="1">ceramidase</fullName>
        <ecNumber evidence="1">3.5.1.23</ecNumber>
    </recommendedName>
</protein>
<sequence length="183" mass="21143">MKPGAFPVTANSRFADSNSTGRHGMLEWLTGEMPNGKWMTWLARETMETMNTFAEAKDHLMNTEMLSPVYYILSGTKRDEARVISRSYEKTDILTEIKSRKDPWFLLQTNYDPDTEPWWIDDRQTPGEKCMHKLGKNDVGFQGIYNVLSSSCNFNNLTTYTALMHTYTGEFETHLQNCKGVCW</sequence>
<reference evidence="2" key="1">
    <citation type="submission" date="2023-10" db="EMBL/GenBank/DDBJ databases">
        <title>Genome assembly of Pristionchus species.</title>
        <authorList>
            <person name="Yoshida K."/>
            <person name="Sommer R.J."/>
        </authorList>
    </citation>
    <scope>NUCLEOTIDE SEQUENCE</scope>
    <source>
        <strain evidence="2">RS0144</strain>
    </source>
</reference>
<keyword evidence="3" id="KW-1185">Reference proteome</keyword>
<feature type="non-terminal residue" evidence="2">
    <location>
        <position position="183"/>
    </location>
</feature>